<dbReference type="InterPro" id="IPR050510">
    <property type="entry name" value="Cation_transp_ATPase_P-type"/>
</dbReference>
<feature type="transmembrane region" description="Helical" evidence="11">
    <location>
        <begin position="909"/>
        <end position="925"/>
    </location>
</feature>
<evidence type="ECO:0000259" key="12">
    <source>
        <dbReference type="SMART" id="SM00831"/>
    </source>
</evidence>
<keyword evidence="6" id="KW-1278">Translocase</keyword>
<feature type="transmembrane region" description="Helical" evidence="11">
    <location>
        <begin position="810"/>
        <end position="829"/>
    </location>
</feature>
<reference evidence="13 14" key="1">
    <citation type="submission" date="2016-09" db="EMBL/GenBank/DDBJ databases">
        <authorList>
            <person name="Capua I."/>
            <person name="De Benedictis P."/>
            <person name="Joannis T."/>
            <person name="Lombin L.H."/>
            <person name="Cattoli G."/>
        </authorList>
    </citation>
    <scope>NUCLEOTIDE SEQUENCE [LARGE SCALE GENOMIC DNA]</scope>
    <source>
        <strain evidence="13 14">ISLP-3</strain>
    </source>
</reference>
<dbReference type="GO" id="GO:0006883">
    <property type="term" value="P:intracellular sodium ion homeostasis"/>
    <property type="evidence" value="ECO:0007669"/>
    <property type="project" value="TreeGrafter"/>
</dbReference>
<feature type="transmembrane region" description="Helical" evidence="11">
    <location>
        <begin position="98"/>
        <end position="115"/>
    </location>
</feature>
<dbReference type="GO" id="GO:0005524">
    <property type="term" value="F:ATP binding"/>
    <property type="evidence" value="ECO:0007669"/>
    <property type="project" value="UniProtKB-KW"/>
</dbReference>
<keyword evidence="4" id="KW-0547">Nucleotide-binding</keyword>
<dbReference type="Gene3D" id="1.20.1110.10">
    <property type="entry name" value="Calcium-transporting ATPase, transmembrane domain"/>
    <property type="match status" value="1"/>
</dbReference>
<dbReference type="InterPro" id="IPR001757">
    <property type="entry name" value="P_typ_ATPase"/>
</dbReference>
<dbReference type="Gene3D" id="3.40.50.1000">
    <property type="entry name" value="HAD superfamily/HAD-like"/>
    <property type="match status" value="1"/>
</dbReference>
<dbReference type="SFLD" id="SFLDS00003">
    <property type="entry name" value="Haloacid_Dehalogenase"/>
    <property type="match status" value="1"/>
</dbReference>
<evidence type="ECO:0000256" key="8">
    <source>
        <dbReference type="ARBA" id="ARBA00023136"/>
    </source>
</evidence>
<feature type="transmembrane region" description="Helical" evidence="11">
    <location>
        <begin position="740"/>
        <end position="758"/>
    </location>
</feature>
<proteinExistence type="inferred from homology"/>
<feature type="transmembrane region" description="Helical" evidence="11">
    <location>
        <begin position="841"/>
        <end position="858"/>
    </location>
</feature>
<feature type="transmembrane region" description="Helical" evidence="11">
    <location>
        <begin position="70"/>
        <end position="92"/>
    </location>
</feature>
<dbReference type="SFLD" id="SFLDG00002">
    <property type="entry name" value="C1.7:_P-type_atpase_like"/>
    <property type="match status" value="1"/>
</dbReference>
<evidence type="ECO:0000313" key="14">
    <source>
        <dbReference type="Proteomes" id="UP000199039"/>
    </source>
</evidence>
<protein>
    <submittedName>
        <fullName evidence="13">Ca2+-transporting ATPase</fullName>
    </submittedName>
</protein>
<feature type="region of interest" description="Disordered" evidence="10">
    <location>
        <begin position="1"/>
        <end position="26"/>
    </location>
</feature>
<dbReference type="SUPFAM" id="SSF81653">
    <property type="entry name" value="Calcium ATPase, transduction domain A"/>
    <property type="match status" value="1"/>
</dbReference>
<evidence type="ECO:0000256" key="2">
    <source>
        <dbReference type="ARBA" id="ARBA00005675"/>
    </source>
</evidence>
<dbReference type="InterPro" id="IPR004014">
    <property type="entry name" value="ATPase_P-typ_cation-transptr_N"/>
</dbReference>
<dbReference type="EMBL" id="FMYH01000003">
    <property type="protein sequence ID" value="SDC56727.1"/>
    <property type="molecule type" value="Genomic_DNA"/>
</dbReference>
<dbReference type="InterPro" id="IPR023299">
    <property type="entry name" value="ATPase_P-typ_cyto_dom_N"/>
</dbReference>
<dbReference type="Gene3D" id="3.40.1110.10">
    <property type="entry name" value="Calcium-transporting ATPase, cytoplasmic domain N"/>
    <property type="match status" value="1"/>
</dbReference>
<organism evidence="13 14">
    <name type="scientific">Sanguibacter gelidistatuariae</name>
    <dbReference type="NCBI Taxonomy" id="1814289"/>
    <lineage>
        <taxon>Bacteria</taxon>
        <taxon>Bacillati</taxon>
        <taxon>Actinomycetota</taxon>
        <taxon>Actinomycetes</taxon>
        <taxon>Micrococcales</taxon>
        <taxon>Sanguibacteraceae</taxon>
        <taxon>Sanguibacter</taxon>
    </lineage>
</organism>
<dbReference type="PANTHER" id="PTHR43294">
    <property type="entry name" value="SODIUM/POTASSIUM-TRANSPORTING ATPASE SUBUNIT ALPHA"/>
    <property type="match status" value="1"/>
</dbReference>
<comment type="subcellular location">
    <subcellularLocation>
        <location evidence="1">Cell membrane</location>
        <topology evidence="1">Multi-pass membrane protein</topology>
    </subcellularLocation>
</comment>
<dbReference type="GO" id="GO:0016887">
    <property type="term" value="F:ATP hydrolysis activity"/>
    <property type="evidence" value="ECO:0007669"/>
    <property type="project" value="InterPro"/>
</dbReference>
<dbReference type="InterPro" id="IPR023298">
    <property type="entry name" value="ATPase_P-typ_TM_dom_sf"/>
</dbReference>
<dbReference type="STRING" id="1814289.SAMN05216410_1919"/>
<dbReference type="GO" id="GO:0036376">
    <property type="term" value="P:sodium ion export across plasma membrane"/>
    <property type="evidence" value="ECO:0007669"/>
    <property type="project" value="TreeGrafter"/>
</dbReference>
<dbReference type="Pfam" id="PF13246">
    <property type="entry name" value="Cation_ATPase"/>
    <property type="match status" value="1"/>
</dbReference>
<feature type="transmembrane region" description="Helical" evidence="11">
    <location>
        <begin position="257"/>
        <end position="281"/>
    </location>
</feature>
<gene>
    <name evidence="13" type="ORF">SAMN05216410_1919</name>
</gene>
<evidence type="ECO:0000256" key="6">
    <source>
        <dbReference type="ARBA" id="ARBA00022967"/>
    </source>
</evidence>
<keyword evidence="8 11" id="KW-0472">Membrane</keyword>
<dbReference type="SFLD" id="SFLDF00027">
    <property type="entry name" value="p-type_atpase"/>
    <property type="match status" value="1"/>
</dbReference>
<dbReference type="SUPFAM" id="SSF81660">
    <property type="entry name" value="Metal cation-transporting ATPase, ATP-binding domain N"/>
    <property type="match status" value="1"/>
</dbReference>
<evidence type="ECO:0000256" key="7">
    <source>
        <dbReference type="ARBA" id="ARBA00022989"/>
    </source>
</evidence>
<dbReference type="InterPro" id="IPR023214">
    <property type="entry name" value="HAD_sf"/>
</dbReference>
<dbReference type="SUPFAM" id="SSF81665">
    <property type="entry name" value="Calcium ATPase, transmembrane domain M"/>
    <property type="match status" value="1"/>
</dbReference>
<evidence type="ECO:0000256" key="5">
    <source>
        <dbReference type="ARBA" id="ARBA00022840"/>
    </source>
</evidence>
<sequence>MLHTPASAADQRPDAEAGTPWHTLTPDDAATVLDVDPVTGLSTAEARRRLGETGANQLDEPPAAPVWRKVLALLTEPMTVVLVIAAVISALVSHELETPLVILAVVIFNAVLNLVQERRAQDSLVALQDMTVTRARVRRDGKVTLVEAHALVPGDVVLLEAGDVVPADGRLLEAAGLEIQEAALTGEASPVGKSTAAIADPHIGTGDRVDMAFMSTEVTRGRGLLVVTTTGMGTEIGRVAGLLGSAGRETTPLQRQIAHLATLLSVIAGIVVTIVFVLGLLRGTDVADLLLTAVSLAVATIPEGLTAVVAFTLAMGAGRLARRGAIMKKLSSVETLGSTAHIATDKTGTLTLNQMTARELFAGQRLFEITGEGYRTDGRLRVTGEGAAPDVRAALLGMALASEAVVHDGALVGDPTEGALVVLAAKGGLDVEAARTSWPRTAEIPFDSDRKYMATFHRWDAIGAGAAVEPALAAWGEGLAPDERTGTRVFVKGGPDVVLGRCAWLDTPTGTVPLDAAQLERLSSLNVAIGSRGLRVMAVAQRDVPAADAALASATSTPQELEPLARDLTLLALVGIVDPPRPEAREAIALAQRAGIAVHLITGDHVGTASAIAADLGIGGRAVSGAELDALTDDELAERARTYGVVARVSPEHKIRMVDALRSDGSVVAMTGDGVNDAPALKEADIGIAMGITGTEVSKGAASMILTDDNFATIITAVREGRGIYDNVVKFVRFQIATSWGFVLIFLAAGVLGIAGGAPFSALQILWVNIIMDGPPAMALGLDRPDPDVMHRPPRPVGEKILTGSRIGRILLSAGVMAAGTLGILALAPGTEPTAGLATEAGTLAFTTFVLFQVFNLLNVRSRETTVFSRRTFTNRSLWISLGVILVLQVAVVQVPVLQGLFTTTVLDAAQWATAVAVASSVLWVEEARKVVSRTAWSRAR</sequence>
<comment type="similarity">
    <text evidence="2">Belongs to the cation transport ATPase (P-type) (TC 3.A.3) family. Type IIA subfamily.</text>
</comment>
<dbReference type="Proteomes" id="UP000199039">
    <property type="component" value="Unassembled WGS sequence"/>
</dbReference>
<feature type="transmembrane region" description="Helical" evidence="11">
    <location>
        <begin position="764"/>
        <end position="782"/>
    </location>
</feature>
<accession>A0A1G6MNC6</accession>
<dbReference type="GO" id="GO:0030007">
    <property type="term" value="P:intracellular potassium ion homeostasis"/>
    <property type="evidence" value="ECO:0007669"/>
    <property type="project" value="TreeGrafter"/>
</dbReference>
<keyword evidence="7 11" id="KW-1133">Transmembrane helix</keyword>
<dbReference type="InterPro" id="IPR018303">
    <property type="entry name" value="ATPase_P-typ_P_site"/>
</dbReference>
<dbReference type="Pfam" id="PF00122">
    <property type="entry name" value="E1-E2_ATPase"/>
    <property type="match status" value="1"/>
</dbReference>
<dbReference type="Pfam" id="PF00690">
    <property type="entry name" value="Cation_ATPase_N"/>
    <property type="match status" value="1"/>
</dbReference>
<evidence type="ECO:0000256" key="10">
    <source>
        <dbReference type="SAM" id="MobiDB-lite"/>
    </source>
</evidence>
<dbReference type="RefSeq" id="WP_217629136.1">
    <property type="nucleotide sequence ID" value="NZ_FMYH01000003.1"/>
</dbReference>
<dbReference type="Gene3D" id="2.70.150.10">
    <property type="entry name" value="Calcium-transporting ATPase, cytoplasmic transduction domain A"/>
    <property type="match status" value="1"/>
</dbReference>
<evidence type="ECO:0000256" key="11">
    <source>
        <dbReference type="SAM" id="Phobius"/>
    </source>
</evidence>
<name>A0A1G6MNC6_9MICO</name>
<feature type="transmembrane region" description="Helical" evidence="11">
    <location>
        <begin position="293"/>
        <end position="318"/>
    </location>
</feature>
<evidence type="ECO:0000256" key="1">
    <source>
        <dbReference type="ARBA" id="ARBA00004651"/>
    </source>
</evidence>
<dbReference type="GO" id="GO:1902600">
    <property type="term" value="P:proton transmembrane transport"/>
    <property type="evidence" value="ECO:0007669"/>
    <property type="project" value="TreeGrafter"/>
</dbReference>
<dbReference type="InterPro" id="IPR059000">
    <property type="entry name" value="ATPase_P-type_domA"/>
</dbReference>
<dbReference type="InterPro" id="IPR044492">
    <property type="entry name" value="P_typ_ATPase_HD_dom"/>
</dbReference>
<evidence type="ECO:0000256" key="9">
    <source>
        <dbReference type="ARBA" id="ARBA00049360"/>
    </source>
</evidence>
<evidence type="ECO:0000256" key="4">
    <source>
        <dbReference type="ARBA" id="ARBA00022741"/>
    </source>
</evidence>
<dbReference type="GO" id="GO:1990573">
    <property type="term" value="P:potassium ion import across plasma membrane"/>
    <property type="evidence" value="ECO:0007669"/>
    <property type="project" value="TreeGrafter"/>
</dbReference>
<dbReference type="InterPro" id="IPR006068">
    <property type="entry name" value="ATPase_P-typ_cation-transptr_C"/>
</dbReference>
<evidence type="ECO:0000313" key="13">
    <source>
        <dbReference type="EMBL" id="SDC56727.1"/>
    </source>
</evidence>
<dbReference type="PRINTS" id="PR00119">
    <property type="entry name" value="CATATPASE"/>
</dbReference>
<dbReference type="GO" id="GO:0005391">
    <property type="term" value="F:P-type sodium:potassium-exchanging transporter activity"/>
    <property type="evidence" value="ECO:0007669"/>
    <property type="project" value="TreeGrafter"/>
</dbReference>
<dbReference type="InterPro" id="IPR008250">
    <property type="entry name" value="ATPase_P-typ_transduc_dom_A_sf"/>
</dbReference>
<dbReference type="SUPFAM" id="SSF56784">
    <property type="entry name" value="HAD-like"/>
    <property type="match status" value="1"/>
</dbReference>
<dbReference type="Pfam" id="PF00689">
    <property type="entry name" value="Cation_ATPase_C"/>
    <property type="match status" value="1"/>
</dbReference>
<dbReference type="InterPro" id="IPR036412">
    <property type="entry name" value="HAD-like_sf"/>
</dbReference>
<keyword evidence="5" id="KW-0067">ATP-binding</keyword>
<dbReference type="SMART" id="SM00831">
    <property type="entry name" value="Cation_ATPase_N"/>
    <property type="match status" value="1"/>
</dbReference>
<keyword evidence="14" id="KW-1185">Reference proteome</keyword>
<dbReference type="NCBIfam" id="TIGR01494">
    <property type="entry name" value="ATPase_P-type"/>
    <property type="match status" value="3"/>
</dbReference>
<feature type="domain" description="Cation-transporting P-type ATPase N-terminal" evidence="12">
    <location>
        <begin position="20"/>
        <end position="94"/>
    </location>
</feature>
<evidence type="ECO:0000256" key="3">
    <source>
        <dbReference type="ARBA" id="ARBA00022692"/>
    </source>
</evidence>
<dbReference type="PRINTS" id="PR00120">
    <property type="entry name" value="HATPASE"/>
</dbReference>
<feature type="transmembrane region" description="Helical" evidence="11">
    <location>
        <begin position="878"/>
        <end position="897"/>
    </location>
</feature>
<dbReference type="PANTHER" id="PTHR43294:SF20">
    <property type="entry name" value="P-TYPE ATPASE"/>
    <property type="match status" value="1"/>
</dbReference>
<comment type="catalytic activity">
    <reaction evidence="9">
        <text>ATP + H2O = ADP + phosphate + H(+)</text>
        <dbReference type="Rhea" id="RHEA:13065"/>
        <dbReference type="ChEBI" id="CHEBI:15377"/>
        <dbReference type="ChEBI" id="CHEBI:15378"/>
        <dbReference type="ChEBI" id="CHEBI:30616"/>
        <dbReference type="ChEBI" id="CHEBI:43474"/>
        <dbReference type="ChEBI" id="CHEBI:456216"/>
    </reaction>
</comment>
<dbReference type="AlphaFoldDB" id="A0A1G6MNC6"/>
<dbReference type="GO" id="GO:0005886">
    <property type="term" value="C:plasma membrane"/>
    <property type="evidence" value="ECO:0007669"/>
    <property type="project" value="UniProtKB-SubCell"/>
</dbReference>
<keyword evidence="3 11" id="KW-0812">Transmembrane</keyword>
<dbReference type="PROSITE" id="PS00154">
    <property type="entry name" value="ATPASE_E1_E2"/>
    <property type="match status" value="1"/>
</dbReference>